<dbReference type="PROSITE" id="PS50005">
    <property type="entry name" value="TPR"/>
    <property type="match status" value="3"/>
</dbReference>
<dbReference type="InterPro" id="IPR019734">
    <property type="entry name" value="TPR_rpt"/>
</dbReference>
<comment type="subcellular location">
    <subcellularLocation>
        <location evidence="2">Cytoplasm</location>
    </subcellularLocation>
    <subcellularLocation>
        <location evidence="1">Peroxisome</location>
    </subcellularLocation>
</comment>
<gene>
    <name evidence="9" type="ORF">LAESUDRAFT_723867</name>
</gene>
<dbReference type="PANTHER" id="PTHR10130:SF0">
    <property type="entry name" value="GH08708P"/>
    <property type="match status" value="1"/>
</dbReference>
<dbReference type="InParanoid" id="A0A165F4E4"/>
<accession>A0A165F4E4</accession>
<dbReference type="PANTHER" id="PTHR10130">
    <property type="entry name" value="PEROXISOMAL TARGETING SIGNAL 1 RECEPTOR PEX5"/>
    <property type="match status" value="1"/>
</dbReference>
<dbReference type="OrthoDB" id="10006023at2759"/>
<dbReference type="STRING" id="1314785.A0A165F4E4"/>
<evidence type="ECO:0000256" key="4">
    <source>
        <dbReference type="ARBA" id="ARBA00022490"/>
    </source>
</evidence>
<dbReference type="GO" id="GO:0005052">
    <property type="term" value="F:peroxisome matrix targeting signal-1 binding"/>
    <property type="evidence" value="ECO:0007669"/>
    <property type="project" value="TreeGrafter"/>
</dbReference>
<evidence type="ECO:0000313" key="10">
    <source>
        <dbReference type="Proteomes" id="UP000076871"/>
    </source>
</evidence>
<evidence type="ECO:0000256" key="5">
    <source>
        <dbReference type="ARBA" id="ARBA00022737"/>
    </source>
</evidence>
<keyword evidence="7" id="KW-0576">Peroxisome</keyword>
<organism evidence="9 10">
    <name type="scientific">Laetiporus sulphureus 93-53</name>
    <dbReference type="NCBI Taxonomy" id="1314785"/>
    <lineage>
        <taxon>Eukaryota</taxon>
        <taxon>Fungi</taxon>
        <taxon>Dikarya</taxon>
        <taxon>Basidiomycota</taxon>
        <taxon>Agaricomycotina</taxon>
        <taxon>Agaricomycetes</taxon>
        <taxon>Polyporales</taxon>
        <taxon>Laetiporus</taxon>
    </lineage>
</organism>
<protein>
    <submittedName>
        <fullName evidence="9">TPR-like protein</fullName>
    </submittedName>
</protein>
<evidence type="ECO:0000256" key="6">
    <source>
        <dbReference type="ARBA" id="ARBA00022803"/>
    </source>
</evidence>
<evidence type="ECO:0000313" key="9">
    <source>
        <dbReference type="EMBL" id="KZT08362.1"/>
    </source>
</evidence>
<feature type="repeat" description="TPR" evidence="8">
    <location>
        <begin position="479"/>
        <end position="512"/>
    </location>
</feature>
<dbReference type="SMART" id="SM00028">
    <property type="entry name" value="TPR"/>
    <property type="match status" value="4"/>
</dbReference>
<dbReference type="GO" id="GO:0005829">
    <property type="term" value="C:cytosol"/>
    <property type="evidence" value="ECO:0007669"/>
    <property type="project" value="TreeGrafter"/>
</dbReference>
<dbReference type="Proteomes" id="UP000076871">
    <property type="component" value="Unassembled WGS sequence"/>
</dbReference>
<feature type="repeat" description="TPR" evidence="8">
    <location>
        <begin position="590"/>
        <end position="623"/>
    </location>
</feature>
<dbReference type="Gene3D" id="1.25.40.10">
    <property type="entry name" value="Tetratricopeptide repeat domain"/>
    <property type="match status" value="1"/>
</dbReference>
<dbReference type="AlphaFoldDB" id="A0A165F4E4"/>
<dbReference type="GeneID" id="63825528"/>
<keyword evidence="4" id="KW-0963">Cytoplasm</keyword>
<dbReference type="Pfam" id="PF13181">
    <property type="entry name" value="TPR_8"/>
    <property type="match status" value="1"/>
</dbReference>
<evidence type="ECO:0000256" key="8">
    <source>
        <dbReference type="PROSITE-ProRule" id="PRU00339"/>
    </source>
</evidence>
<feature type="repeat" description="TPR" evidence="8">
    <location>
        <begin position="624"/>
        <end position="657"/>
    </location>
</feature>
<dbReference type="GO" id="GO:0016560">
    <property type="term" value="P:protein import into peroxisome matrix, docking"/>
    <property type="evidence" value="ECO:0007669"/>
    <property type="project" value="TreeGrafter"/>
</dbReference>
<keyword evidence="5" id="KW-0677">Repeat</keyword>
<comment type="similarity">
    <text evidence="3">Belongs to the peroxisomal targeting signal receptor family.</text>
</comment>
<keyword evidence="10" id="KW-1185">Reference proteome</keyword>
<dbReference type="Gene3D" id="6.10.280.230">
    <property type="match status" value="1"/>
</dbReference>
<dbReference type="Pfam" id="PF00515">
    <property type="entry name" value="TPR_1"/>
    <property type="match status" value="1"/>
</dbReference>
<dbReference type="RefSeq" id="XP_040766102.1">
    <property type="nucleotide sequence ID" value="XM_040908499.1"/>
</dbReference>
<dbReference type="SUPFAM" id="SSF48452">
    <property type="entry name" value="TPR-like"/>
    <property type="match status" value="1"/>
</dbReference>
<proteinExistence type="inferred from homology"/>
<evidence type="ECO:0000256" key="7">
    <source>
        <dbReference type="ARBA" id="ARBA00023140"/>
    </source>
</evidence>
<keyword evidence="6 8" id="KW-0802">TPR repeat</keyword>
<sequence>MSLPLLVSGADCGPSNPLQGLSKRFDQDRGIQQDHFGAGRAGSSKETFRSQYSAAAGSSQDAAQFFSSSQTSPSLLAGPSAFDFSALHASLPPPHLQSPVPSPQTHTPLSPAAWATDFLQQPAKQSSASQLSLGALAQRSSVDLAQESVTHVQPQQFTPGGFSQSFRPWNSMSMGYNVGTLSPTSMMPLGMTTQVQAAGHKADAIQWEQVFESHEAALNASETVVQEAPATEQANNTSPQNVGDDELARTAGRLMETVRSEQNPKFKNSQFMGLMRQLRDGEVVVEGDKMVPKDPTSSTGASASNWANEFKGASDAKGKGREMPLSAAVSEAMIPQAVGTAYRSTPQTGIVAEHAPADLASQYEENPIDAYLREENERYIEAQKQAQPPTTVPRRDSWMDMYGSQDADWGRLQRDWDAFEATATGIRPLAHYQFQAHNPYVLGEASRTRTHQLHADARNSLFDSVLEMEAAVQREPLDALKWFELGVKQQENEREHKAVQALRRALELDPEHLPSWLALAVSHTNEGNRQGTYYAISEWVERNERYRAAVEQFRQANPESEETLQSERFANLIQCLIYMAREDAGREINADIQIALAVLLNTNEEYAMAQDCFNTALAVRPDDWLLYNRVGATLANSGRPEEALQYYYRAIELNPAYIRARFNLGISCINLRRYGEAAQHILDALLLQDGDSVYEPSGDKRGVTTHALWESLKTCCMHMQRIDLATLCDREDLEAFRLNFQMV</sequence>
<evidence type="ECO:0000256" key="2">
    <source>
        <dbReference type="ARBA" id="ARBA00004496"/>
    </source>
</evidence>
<dbReference type="InterPro" id="IPR024111">
    <property type="entry name" value="PEX5/PEX5L"/>
</dbReference>
<reference evidence="9 10" key="1">
    <citation type="journal article" date="2016" name="Mol. Biol. Evol.">
        <title>Comparative Genomics of Early-Diverging Mushroom-Forming Fungi Provides Insights into the Origins of Lignocellulose Decay Capabilities.</title>
        <authorList>
            <person name="Nagy L.G."/>
            <person name="Riley R."/>
            <person name="Tritt A."/>
            <person name="Adam C."/>
            <person name="Daum C."/>
            <person name="Floudas D."/>
            <person name="Sun H."/>
            <person name="Yadav J.S."/>
            <person name="Pangilinan J."/>
            <person name="Larsson K.H."/>
            <person name="Matsuura K."/>
            <person name="Barry K."/>
            <person name="Labutti K."/>
            <person name="Kuo R."/>
            <person name="Ohm R.A."/>
            <person name="Bhattacharya S.S."/>
            <person name="Shirouzu T."/>
            <person name="Yoshinaga Y."/>
            <person name="Martin F.M."/>
            <person name="Grigoriev I.V."/>
            <person name="Hibbett D.S."/>
        </authorList>
    </citation>
    <scope>NUCLEOTIDE SEQUENCE [LARGE SCALE GENOMIC DNA]</scope>
    <source>
        <strain evidence="9 10">93-53</strain>
    </source>
</reference>
<evidence type="ECO:0000256" key="3">
    <source>
        <dbReference type="ARBA" id="ARBA00005348"/>
    </source>
</evidence>
<evidence type="ECO:0000256" key="1">
    <source>
        <dbReference type="ARBA" id="ARBA00004275"/>
    </source>
</evidence>
<dbReference type="InterPro" id="IPR011990">
    <property type="entry name" value="TPR-like_helical_dom_sf"/>
</dbReference>
<dbReference type="GO" id="GO:0005778">
    <property type="term" value="C:peroxisomal membrane"/>
    <property type="evidence" value="ECO:0007669"/>
    <property type="project" value="TreeGrafter"/>
</dbReference>
<dbReference type="EMBL" id="KV427615">
    <property type="protein sequence ID" value="KZT08362.1"/>
    <property type="molecule type" value="Genomic_DNA"/>
</dbReference>
<name>A0A165F4E4_9APHY</name>